<proteinExistence type="predicted"/>
<dbReference type="Proteomes" id="UP001243009">
    <property type="component" value="Unassembled WGS sequence"/>
</dbReference>
<evidence type="ECO:0000313" key="2">
    <source>
        <dbReference type="Proteomes" id="UP001243009"/>
    </source>
</evidence>
<evidence type="ECO:0000313" key="1">
    <source>
        <dbReference type="EMBL" id="MDO9708757.1"/>
    </source>
</evidence>
<protein>
    <recommendedName>
        <fullName evidence="3">Secreted protein</fullName>
    </recommendedName>
</protein>
<dbReference type="RefSeq" id="WP_305103623.1">
    <property type="nucleotide sequence ID" value="NZ_JAUTWS010000008.1"/>
</dbReference>
<keyword evidence="2" id="KW-1185">Reference proteome</keyword>
<accession>A0ABT9DXY1</accession>
<organism evidence="1 2">
    <name type="scientific">Paracraurococcus lichenis</name>
    <dbReference type="NCBI Taxonomy" id="3064888"/>
    <lineage>
        <taxon>Bacteria</taxon>
        <taxon>Pseudomonadati</taxon>
        <taxon>Pseudomonadota</taxon>
        <taxon>Alphaproteobacteria</taxon>
        <taxon>Acetobacterales</taxon>
        <taxon>Roseomonadaceae</taxon>
        <taxon>Paracraurococcus</taxon>
    </lineage>
</organism>
<sequence>MGHVQSALKFAADLAAVRAQAGLGPAADAAIAGLTGVPEALARLEASGWAGEAARLAAFALPRREAVWWACMCARHTLPPTPPAAAAGLLEATEAWVRRPTDEARRATMALAEAGPMDTPEAWAAVGAFWSGESMAPPGAPVVPPAPHLAGTAVAGAVALAAVRGDARRQAARLARFLDSARDIAGGGAGRLDVEAG</sequence>
<dbReference type="InterPro" id="IPR053855">
    <property type="entry name" value="DUF6931"/>
</dbReference>
<dbReference type="EMBL" id="JAUTWS010000008">
    <property type="protein sequence ID" value="MDO9708757.1"/>
    <property type="molecule type" value="Genomic_DNA"/>
</dbReference>
<dbReference type="Pfam" id="PF22011">
    <property type="entry name" value="DUF6931"/>
    <property type="match status" value="1"/>
</dbReference>
<evidence type="ECO:0008006" key="3">
    <source>
        <dbReference type="Google" id="ProtNLM"/>
    </source>
</evidence>
<reference evidence="1 2" key="1">
    <citation type="submission" date="2023-08" db="EMBL/GenBank/DDBJ databases">
        <title>The draft genome sequence of Paracraurococcus sp. LOR1-02.</title>
        <authorList>
            <person name="Kingkaew E."/>
            <person name="Tanasupawat S."/>
        </authorList>
    </citation>
    <scope>NUCLEOTIDE SEQUENCE [LARGE SCALE GENOMIC DNA]</scope>
    <source>
        <strain evidence="1 2">LOR1-02</strain>
    </source>
</reference>
<gene>
    <name evidence="1" type="ORF">Q7A36_10435</name>
</gene>
<name>A0ABT9DXY1_9PROT</name>
<comment type="caution">
    <text evidence="1">The sequence shown here is derived from an EMBL/GenBank/DDBJ whole genome shotgun (WGS) entry which is preliminary data.</text>
</comment>